<name>A0ABP3JPP7_9ACTN</name>
<accession>A0ABP3JPP7</accession>
<evidence type="ECO:0000313" key="2">
    <source>
        <dbReference type="EMBL" id="GAA0460376.1"/>
    </source>
</evidence>
<feature type="compositionally biased region" description="Basic residues" evidence="1">
    <location>
        <begin position="107"/>
        <end position="116"/>
    </location>
</feature>
<protein>
    <submittedName>
        <fullName evidence="2">Uncharacterized protein</fullName>
    </submittedName>
</protein>
<gene>
    <name evidence="2" type="ORF">GCM10009544_23660</name>
</gene>
<evidence type="ECO:0000313" key="3">
    <source>
        <dbReference type="Proteomes" id="UP001499895"/>
    </source>
</evidence>
<sequence length="116" mass="12619">MGPAPVTEPVRRPRVDRGRITHICSKSLPFGYGTRRPGAAGAGGARGSLRIPVRPRLRCRVPTSRTTTPFRKDRPRMPGQEWARPDRRIGPGPPGASGQVTIGTSGHVRHPRSWSA</sequence>
<dbReference type="Proteomes" id="UP001499895">
    <property type="component" value="Unassembled WGS sequence"/>
</dbReference>
<organism evidence="2 3">
    <name type="scientific">Streptomyces stramineus</name>
    <dbReference type="NCBI Taxonomy" id="173861"/>
    <lineage>
        <taxon>Bacteria</taxon>
        <taxon>Bacillati</taxon>
        <taxon>Actinomycetota</taxon>
        <taxon>Actinomycetes</taxon>
        <taxon>Kitasatosporales</taxon>
        <taxon>Streptomycetaceae</taxon>
        <taxon>Streptomyces</taxon>
    </lineage>
</organism>
<feature type="region of interest" description="Disordered" evidence="1">
    <location>
        <begin position="29"/>
        <end position="116"/>
    </location>
</feature>
<evidence type="ECO:0000256" key="1">
    <source>
        <dbReference type="SAM" id="MobiDB-lite"/>
    </source>
</evidence>
<keyword evidence="3" id="KW-1185">Reference proteome</keyword>
<proteinExistence type="predicted"/>
<reference evidence="3" key="1">
    <citation type="journal article" date="2019" name="Int. J. Syst. Evol. Microbiol.">
        <title>The Global Catalogue of Microorganisms (GCM) 10K type strain sequencing project: providing services to taxonomists for standard genome sequencing and annotation.</title>
        <authorList>
            <consortium name="The Broad Institute Genomics Platform"/>
            <consortium name="The Broad Institute Genome Sequencing Center for Infectious Disease"/>
            <person name="Wu L."/>
            <person name="Ma J."/>
        </authorList>
    </citation>
    <scope>NUCLEOTIDE SEQUENCE [LARGE SCALE GENOMIC DNA]</scope>
    <source>
        <strain evidence="3">JCM 10649</strain>
    </source>
</reference>
<comment type="caution">
    <text evidence="2">The sequence shown here is derived from an EMBL/GenBank/DDBJ whole genome shotgun (WGS) entry which is preliminary data.</text>
</comment>
<dbReference type="EMBL" id="BAAAHB010000019">
    <property type="protein sequence ID" value="GAA0460376.1"/>
    <property type="molecule type" value="Genomic_DNA"/>
</dbReference>